<protein>
    <submittedName>
        <fullName evidence="1">Uncharacterized protein</fullName>
    </submittedName>
</protein>
<organism evidence="1">
    <name type="scientific">Timema bartmani</name>
    <dbReference type="NCBI Taxonomy" id="61472"/>
    <lineage>
        <taxon>Eukaryota</taxon>
        <taxon>Metazoa</taxon>
        <taxon>Ecdysozoa</taxon>
        <taxon>Arthropoda</taxon>
        <taxon>Hexapoda</taxon>
        <taxon>Insecta</taxon>
        <taxon>Pterygota</taxon>
        <taxon>Neoptera</taxon>
        <taxon>Polyneoptera</taxon>
        <taxon>Phasmatodea</taxon>
        <taxon>Timematodea</taxon>
        <taxon>Timematoidea</taxon>
        <taxon>Timematidae</taxon>
        <taxon>Timema</taxon>
    </lineage>
</organism>
<reference evidence="1" key="1">
    <citation type="submission" date="2020-11" db="EMBL/GenBank/DDBJ databases">
        <authorList>
            <person name="Tran Van P."/>
        </authorList>
    </citation>
    <scope>NUCLEOTIDE SEQUENCE</scope>
</reference>
<dbReference type="AlphaFoldDB" id="A0A7R9EQH4"/>
<name>A0A7R9EQH4_9NEOP</name>
<gene>
    <name evidence="1" type="ORF">TBIB3V08_LOCUS1994</name>
</gene>
<proteinExistence type="predicted"/>
<dbReference type="EMBL" id="OD564682">
    <property type="protein sequence ID" value="CAD7439430.1"/>
    <property type="molecule type" value="Genomic_DNA"/>
</dbReference>
<evidence type="ECO:0000313" key="1">
    <source>
        <dbReference type="EMBL" id="CAD7439430.1"/>
    </source>
</evidence>
<sequence>MQFVCNRKTKFVSSQRCKTMSESSAATCYVSYVNYHPIAGHYDTVTQLIKLLTGVLDGQALKAVSDKDRVQKETQLIRNSPNRDSNLDLPVLGSLAQHDTSASDNYATEVGWCCPEP</sequence>
<accession>A0A7R9EQH4</accession>